<dbReference type="InterPro" id="IPR052173">
    <property type="entry name" value="Beta-lactam_resp_regulator"/>
</dbReference>
<protein>
    <submittedName>
        <fullName evidence="3">M56 family metallopeptidase</fullName>
    </submittedName>
</protein>
<organism evidence="4 5">
    <name type="scientific">Parabacteroides acidifaciens</name>
    <dbReference type="NCBI Taxonomy" id="2290935"/>
    <lineage>
        <taxon>Bacteria</taxon>
        <taxon>Pseudomonadati</taxon>
        <taxon>Bacteroidota</taxon>
        <taxon>Bacteroidia</taxon>
        <taxon>Bacteroidales</taxon>
        <taxon>Tannerellaceae</taxon>
        <taxon>Parabacteroides</taxon>
    </lineage>
</organism>
<evidence type="ECO:0000313" key="5">
    <source>
        <dbReference type="Proteomes" id="UP000256321"/>
    </source>
</evidence>
<feature type="transmembrane region" description="Helical" evidence="1">
    <location>
        <begin position="37"/>
        <end position="57"/>
    </location>
</feature>
<comment type="caution">
    <text evidence="4">The sequence shown here is derived from an EMBL/GenBank/DDBJ whole genome shotgun (WGS) entry which is preliminary data.</text>
</comment>
<keyword evidence="1" id="KW-0472">Membrane</keyword>
<name>A0A3D8HI14_9BACT</name>
<dbReference type="Proteomes" id="UP000256321">
    <property type="component" value="Unassembled WGS sequence"/>
</dbReference>
<proteinExistence type="predicted"/>
<accession>A0A3D8HI14</accession>
<evidence type="ECO:0000256" key="1">
    <source>
        <dbReference type="SAM" id="Phobius"/>
    </source>
</evidence>
<keyword evidence="6" id="KW-1185">Reference proteome</keyword>
<feature type="transmembrane region" description="Helical" evidence="1">
    <location>
        <begin position="271"/>
        <end position="290"/>
    </location>
</feature>
<feature type="transmembrane region" description="Helical" evidence="1">
    <location>
        <begin position="101"/>
        <end position="126"/>
    </location>
</feature>
<dbReference type="AlphaFoldDB" id="A0A3D8HI14"/>
<dbReference type="EMBL" id="JACRTI010000007">
    <property type="protein sequence ID" value="MBC8601063.1"/>
    <property type="molecule type" value="Genomic_DNA"/>
</dbReference>
<feature type="transmembrane region" description="Helical" evidence="1">
    <location>
        <begin position="6"/>
        <end position="25"/>
    </location>
</feature>
<evidence type="ECO:0000259" key="2">
    <source>
        <dbReference type="Pfam" id="PF05569"/>
    </source>
</evidence>
<feature type="domain" description="Peptidase M56" evidence="2">
    <location>
        <begin position="100"/>
        <end position="262"/>
    </location>
</feature>
<keyword evidence="1" id="KW-1133">Transmembrane helix</keyword>
<dbReference type="Pfam" id="PF05569">
    <property type="entry name" value="Peptidase_M56"/>
    <property type="match status" value="1"/>
</dbReference>
<dbReference type="EMBL" id="QREV01000007">
    <property type="protein sequence ID" value="RDU50330.1"/>
    <property type="molecule type" value="Genomic_DNA"/>
</dbReference>
<evidence type="ECO:0000313" key="3">
    <source>
        <dbReference type="EMBL" id="MBC8601063.1"/>
    </source>
</evidence>
<evidence type="ECO:0000313" key="4">
    <source>
        <dbReference type="EMBL" id="RDU50330.1"/>
    </source>
</evidence>
<dbReference type="CDD" id="cd07341">
    <property type="entry name" value="M56_BlaR1_MecR1_like"/>
    <property type="match status" value="1"/>
</dbReference>
<dbReference type="InterPro" id="IPR008756">
    <property type="entry name" value="Peptidase_M56"/>
</dbReference>
<dbReference type="Proteomes" id="UP000629596">
    <property type="component" value="Unassembled WGS sequence"/>
</dbReference>
<keyword evidence="1" id="KW-0812">Transmembrane</keyword>
<dbReference type="PANTHER" id="PTHR34978:SF3">
    <property type="entry name" value="SLR0241 PROTEIN"/>
    <property type="match status" value="1"/>
</dbReference>
<dbReference type="PANTHER" id="PTHR34978">
    <property type="entry name" value="POSSIBLE SENSOR-TRANSDUCER PROTEIN BLAR"/>
    <property type="match status" value="1"/>
</dbReference>
<reference evidence="4 5" key="1">
    <citation type="submission" date="2018-07" db="EMBL/GenBank/DDBJ databases">
        <title>Parabacteroides acidifaciens nov. sp., isolated from human feces.</title>
        <authorList>
            <person name="Wang Y.J."/>
        </authorList>
    </citation>
    <scope>NUCLEOTIDE SEQUENCE [LARGE SCALE GENOMIC DNA]</scope>
    <source>
        <strain evidence="4 5">426-9</strain>
    </source>
</reference>
<sequence length="448" mass="50490">MTAFLLYMIKSTCCLTLFYLGYKALLSKETFFRFNRIVLLVGILVCILLPFVGIRTASPGALQMPLLQLEEMGEAVSRQVEAPTEAADVAQAFVSWGELIVYLYFAGIVIGTGLVARSFISLLWLIRSGKKVRREHYTLVLVNRAVAPFNWGRYIVLSLKDYSDYPDEILTHELVHLRKHHSLDLIYAEVIVLLHWFNPAAWLLKRELQEIHEYQADTGVLKSGIDATKYQLLLVKKAVSASSYTFANSFNHSKIKKRITMMLKEKSNSWARLKLVLLIPVAACSMLAFARPDVNRELTNLVQSEGTTISSTDQSYTRELFDREIDRYIEQAGGGKLSGAARFEFMKAHARKADFFINARDQILYNNKFAEMSEMPALLKTTLSESSGGKPVMIYFLCDKHTSDAAVEKALEIAGKAFAGYQATEAGKNVPTLFFFGDPRKDYPPKGK</sequence>
<reference evidence="3 6" key="2">
    <citation type="submission" date="2020-08" db="EMBL/GenBank/DDBJ databases">
        <title>Genome public.</title>
        <authorList>
            <person name="Liu C."/>
            <person name="Sun Q."/>
        </authorList>
    </citation>
    <scope>NUCLEOTIDE SEQUENCE [LARGE SCALE GENOMIC DNA]</scope>
    <source>
        <strain evidence="3 6">426_9</strain>
    </source>
</reference>
<evidence type="ECO:0000313" key="6">
    <source>
        <dbReference type="Proteomes" id="UP000629596"/>
    </source>
</evidence>
<dbReference type="RefSeq" id="WP_115498572.1">
    <property type="nucleotide sequence ID" value="NZ_JACRTI010000007.1"/>
</dbReference>
<gene>
    <name evidence="4" type="ORF">DWU89_05025</name>
    <name evidence="3" type="ORF">H8784_04925</name>
</gene>